<evidence type="ECO:0000259" key="9">
    <source>
        <dbReference type="Pfam" id="PF20473"/>
    </source>
</evidence>
<dbReference type="RefSeq" id="WP_165919961.1">
    <property type="nucleotide sequence ID" value="NZ_JABCQL010000013.1"/>
</dbReference>
<dbReference type="AlphaFoldDB" id="A0AB35AP39"/>
<dbReference type="Proteomes" id="UP000603665">
    <property type="component" value="Unassembled WGS sequence"/>
</dbReference>
<comment type="catalytic activity">
    <reaction evidence="4">
        <text>a 2'-deoxyadenosine in DNA + S-adenosyl-L-methionine = an N(6)-methyl-2'-deoxyadenosine in DNA + S-adenosyl-L-homocysteine + H(+)</text>
        <dbReference type="Rhea" id="RHEA:15197"/>
        <dbReference type="Rhea" id="RHEA-COMP:12418"/>
        <dbReference type="Rhea" id="RHEA-COMP:12419"/>
        <dbReference type="ChEBI" id="CHEBI:15378"/>
        <dbReference type="ChEBI" id="CHEBI:57856"/>
        <dbReference type="ChEBI" id="CHEBI:59789"/>
        <dbReference type="ChEBI" id="CHEBI:90615"/>
        <dbReference type="ChEBI" id="CHEBI:90616"/>
        <dbReference type="EC" id="2.1.1.72"/>
    </reaction>
</comment>
<dbReference type="Gene3D" id="3.40.50.150">
    <property type="entry name" value="Vaccinia Virus protein VP39"/>
    <property type="match status" value="1"/>
</dbReference>
<dbReference type="EC" id="2.1.1.72" evidence="1"/>
<dbReference type="GO" id="GO:0032259">
    <property type="term" value="P:methylation"/>
    <property type="evidence" value="ECO:0007669"/>
    <property type="project" value="UniProtKB-KW"/>
</dbReference>
<keyword evidence="2 10" id="KW-0489">Methyltransferase</keyword>
<dbReference type="GO" id="GO:0009007">
    <property type="term" value="F:site-specific DNA-methyltransferase (adenine-specific) activity"/>
    <property type="evidence" value="ECO:0007669"/>
    <property type="project" value="UniProtKB-EC"/>
</dbReference>
<keyword evidence="3" id="KW-0808">Transferase</keyword>
<gene>
    <name evidence="10" type="ORF">HKD20_08440</name>
</gene>
<dbReference type="InterPro" id="IPR029063">
    <property type="entry name" value="SAM-dependent_MTases_sf"/>
</dbReference>
<evidence type="ECO:0000259" key="7">
    <source>
        <dbReference type="Pfam" id="PF20466"/>
    </source>
</evidence>
<evidence type="ECO:0000259" key="5">
    <source>
        <dbReference type="Pfam" id="PF20464"/>
    </source>
</evidence>
<evidence type="ECO:0000256" key="3">
    <source>
        <dbReference type="ARBA" id="ARBA00022679"/>
    </source>
</evidence>
<feature type="domain" description="MmeI-like DNA-methyltransferase" evidence="9">
    <location>
        <begin position="339"/>
        <end position="603"/>
    </location>
</feature>
<dbReference type="InterPro" id="IPR046817">
    <property type="entry name" value="MmeI_N"/>
</dbReference>
<reference evidence="10" key="1">
    <citation type="submission" date="2020-04" db="EMBL/GenBank/DDBJ databases">
        <authorList>
            <person name="Sombolestani A."/>
        </authorList>
    </citation>
    <scope>NUCLEOTIDE SEQUENCE</scope>
    <source>
        <strain evidence="10">LMG1408</strain>
    </source>
</reference>
<dbReference type="Pfam" id="PF20467">
    <property type="entry name" value="MmeI_C"/>
    <property type="match status" value="1"/>
</dbReference>
<dbReference type="GO" id="GO:0003676">
    <property type="term" value="F:nucleic acid binding"/>
    <property type="evidence" value="ECO:0007669"/>
    <property type="project" value="InterPro"/>
</dbReference>
<organism evidence="10 11">
    <name type="scientific">Gluconobacter oxydans</name>
    <name type="common">Gluconobacter suboxydans</name>
    <dbReference type="NCBI Taxonomy" id="442"/>
    <lineage>
        <taxon>Bacteria</taxon>
        <taxon>Pseudomonadati</taxon>
        <taxon>Pseudomonadota</taxon>
        <taxon>Alphaproteobacteria</taxon>
        <taxon>Acetobacterales</taxon>
        <taxon>Acetobacteraceae</taxon>
        <taxon>Gluconobacter</taxon>
    </lineage>
</organism>
<dbReference type="Pfam" id="PF20473">
    <property type="entry name" value="MmeI_Mtase"/>
    <property type="match status" value="1"/>
</dbReference>
<comment type="caution">
    <text evidence="10">The sequence shown here is derived from an EMBL/GenBank/DDBJ whole genome shotgun (WGS) entry which is preliminary data.</text>
</comment>
<evidence type="ECO:0000313" key="10">
    <source>
        <dbReference type="EMBL" id="MBF0856545.1"/>
    </source>
</evidence>
<dbReference type="PANTHER" id="PTHR33841:SF1">
    <property type="entry name" value="DNA METHYLTRANSFERASE A"/>
    <property type="match status" value="1"/>
</dbReference>
<dbReference type="InterPro" id="IPR002052">
    <property type="entry name" value="DNA_methylase_N6_adenine_CS"/>
</dbReference>
<feature type="domain" description="MmeI-like helicase spacer" evidence="6">
    <location>
        <begin position="185"/>
        <end position="262"/>
    </location>
</feature>
<evidence type="ECO:0000256" key="1">
    <source>
        <dbReference type="ARBA" id="ARBA00011900"/>
    </source>
</evidence>
<dbReference type="PANTHER" id="PTHR33841">
    <property type="entry name" value="DNA METHYLTRANSFERASE YEEA-RELATED"/>
    <property type="match status" value="1"/>
</dbReference>
<evidence type="ECO:0000256" key="2">
    <source>
        <dbReference type="ARBA" id="ARBA00022603"/>
    </source>
</evidence>
<dbReference type="PROSITE" id="PS00092">
    <property type="entry name" value="N6_MTASE"/>
    <property type="match status" value="1"/>
</dbReference>
<dbReference type="InterPro" id="IPR046816">
    <property type="entry name" value="MmeI_Mtase"/>
</dbReference>
<dbReference type="InterPro" id="IPR046820">
    <property type="entry name" value="MmeI_TRD"/>
</dbReference>
<evidence type="ECO:0000256" key="4">
    <source>
        <dbReference type="ARBA" id="ARBA00047942"/>
    </source>
</evidence>
<dbReference type="InterPro" id="IPR046818">
    <property type="entry name" value="MmeI_C"/>
</dbReference>
<protein>
    <recommendedName>
        <fullName evidence="1">site-specific DNA-methyltransferase (adenine-specific)</fullName>
        <ecNumber evidence="1">2.1.1.72</ecNumber>
    </recommendedName>
</protein>
<evidence type="ECO:0000313" key="11">
    <source>
        <dbReference type="Proteomes" id="UP000603665"/>
    </source>
</evidence>
<sequence>MFDPAELCCTPRPEMNPTEIYDALSKIVEASFDADEFPFSFAEATDASQAAISKLRNGSTNKSDLPGGVLFGKRFHYAPAPTGKSDTTLEQLRVSKKTKSAKPAILLATDGEMIAAEHTASGETLHCAFKELGDQFGFFLPAAGKERYRAVEENPVDVKATGKLAKLYDALIRANPDWGTDARRHEMNQLMMRLIFCMFAEDVGIFPEQQFSRLIFTYADDKGEEAHKVLIAAFQAMNLPRHKRTGLPAWTSELDYVNGGLFAGAIDAPKFDAAAFRYLREACGLDWRDINPDIFGSMIQSVADPKQRSELGMHYTSVPNIMKVIGPLFLDDLDAEIHKGWDRARALQQTLGRMSHIRVFDPACGSGNFLVVSYRELRARETRIMQRLEEIDGRNAMGTSEMFSRIKIDNFYGIEISDFAAETAKLALFIAEYQANANFKTVFGRCPAALPLRDAARIHTGNALRLNWQEVCPLPAANEDVFIVGNPPFVGTTYRSALQKKDFNAVFDDLVENSGRLDFSACWMFLASNYVRKSRAKSALITTSSTVQGSAVGPLWKVALTPPVKIIFCHRPFKWRNNATKNAAVECVIVGLSSQKEEFAYIYDGEHRKKCSHINAYLLDSSDVFIDSRRESIFGLPSMGPGNFPYDFGHLILSPVERNILIAANPTAERFIFKFVGSREVIHDIDRYCLWIDDIDLEHARSISEINDRIQRVFKDRSSSSDVGTNRLSSRPHQFREHNAPASHMILVPRTSSERRDYLPVALASGRVVSSDNNQVLYDAPEWCIALIASRLHLVWIGTVCGRLESRFRYSNTLGWNTFPVPKFTDEQLEALSASARRILKCRYSHYPKTIADLYDPDKMPDDLRAVHKENDDLLESMYIGRPFRNDTERLETLFKLYAAKIKTLETASKKKKA</sequence>
<dbReference type="InterPro" id="IPR046819">
    <property type="entry name" value="MmeI_hel"/>
</dbReference>
<reference evidence="10" key="2">
    <citation type="submission" date="2023-10" db="EMBL/GenBank/DDBJ databases">
        <title>Description of novel Gluconobacter species.</title>
        <authorList>
            <person name="Cleenwerck I."/>
            <person name="Cnockaert M."/>
            <person name="Borremans W."/>
            <person name="Wieme A.D."/>
            <person name="De Vuyst L."/>
            <person name="Vandamme P."/>
        </authorList>
    </citation>
    <scope>NUCLEOTIDE SEQUENCE</scope>
    <source>
        <strain evidence="10">LMG1408</strain>
    </source>
</reference>
<feature type="domain" description="MmeI-like target recognition" evidence="7">
    <location>
        <begin position="621"/>
        <end position="823"/>
    </location>
</feature>
<evidence type="ECO:0000259" key="6">
    <source>
        <dbReference type="Pfam" id="PF20465"/>
    </source>
</evidence>
<dbReference type="SUPFAM" id="SSF53335">
    <property type="entry name" value="S-adenosyl-L-methionine-dependent methyltransferases"/>
    <property type="match status" value="1"/>
</dbReference>
<dbReference type="InterPro" id="IPR050953">
    <property type="entry name" value="N4_N6_ade-DNA_methylase"/>
</dbReference>
<accession>A0AB35AP39</accession>
<dbReference type="Pfam" id="PF20466">
    <property type="entry name" value="MmeI_TRD"/>
    <property type="match status" value="1"/>
</dbReference>
<evidence type="ECO:0000259" key="8">
    <source>
        <dbReference type="Pfam" id="PF20467"/>
    </source>
</evidence>
<name>A0AB35AP39_GLUOY</name>
<dbReference type="Pfam" id="PF20464">
    <property type="entry name" value="MmeI_N"/>
    <property type="match status" value="1"/>
</dbReference>
<feature type="domain" description="MmeI-like N-terminal" evidence="5">
    <location>
        <begin position="15"/>
        <end position="173"/>
    </location>
</feature>
<dbReference type="EMBL" id="JABCQL010000013">
    <property type="protein sequence ID" value="MBF0856545.1"/>
    <property type="molecule type" value="Genomic_DNA"/>
</dbReference>
<dbReference type="Pfam" id="PF20465">
    <property type="entry name" value="MmeI_hel"/>
    <property type="match status" value="1"/>
</dbReference>
<feature type="domain" description="MmeI-like C-terminal" evidence="8">
    <location>
        <begin position="826"/>
        <end position="905"/>
    </location>
</feature>
<proteinExistence type="predicted"/>